<dbReference type="Proteomes" id="UP000663889">
    <property type="component" value="Unassembled WGS sequence"/>
</dbReference>
<gene>
    <name evidence="3" type="ORF">FNK824_LOCUS33377</name>
    <name evidence="1" type="ORF">RFH988_LOCUS29735</name>
    <name evidence="2" type="ORF">SEV965_LOCUS26380</name>
</gene>
<dbReference type="Proteomes" id="UP000663874">
    <property type="component" value="Unassembled WGS sequence"/>
</dbReference>
<name>A0A815DI58_9BILA</name>
<evidence type="ECO:0000313" key="1">
    <source>
        <dbReference type="EMBL" id="CAF1301235.1"/>
    </source>
</evidence>
<evidence type="ECO:0000313" key="2">
    <source>
        <dbReference type="EMBL" id="CAF1302802.1"/>
    </source>
</evidence>
<sequence>IPQNITYASRSPPYVQRGTIRNHYNEIDDRIDIENRRFDMIHDIHDDDMYF</sequence>
<proteinExistence type="predicted"/>
<feature type="non-terminal residue" evidence="1">
    <location>
        <position position="1"/>
    </location>
</feature>
<comment type="caution">
    <text evidence="1">The sequence shown here is derived from an EMBL/GenBank/DDBJ whole genome shotgun (WGS) entry which is preliminary data.</text>
</comment>
<evidence type="ECO:0000313" key="4">
    <source>
        <dbReference type="Proteomes" id="UP000663882"/>
    </source>
</evidence>
<dbReference type="AlphaFoldDB" id="A0A815DI58"/>
<protein>
    <submittedName>
        <fullName evidence="1">Uncharacterized protein</fullName>
    </submittedName>
</protein>
<accession>A0A815DI58</accession>
<dbReference type="EMBL" id="CAJOBE010012166">
    <property type="protein sequence ID" value="CAF4144759.1"/>
    <property type="molecule type" value="Genomic_DNA"/>
</dbReference>
<dbReference type="Proteomes" id="UP000663882">
    <property type="component" value="Unassembled WGS sequence"/>
</dbReference>
<reference evidence="1" key="1">
    <citation type="submission" date="2021-02" db="EMBL/GenBank/DDBJ databases">
        <authorList>
            <person name="Nowell W R."/>
        </authorList>
    </citation>
    <scope>NUCLEOTIDE SEQUENCE</scope>
</reference>
<dbReference type="EMBL" id="CAJNOU010002234">
    <property type="protein sequence ID" value="CAF1302802.1"/>
    <property type="molecule type" value="Genomic_DNA"/>
</dbReference>
<organism evidence="1 4">
    <name type="scientific">Rotaria sordida</name>
    <dbReference type="NCBI Taxonomy" id="392033"/>
    <lineage>
        <taxon>Eukaryota</taxon>
        <taxon>Metazoa</taxon>
        <taxon>Spiralia</taxon>
        <taxon>Gnathifera</taxon>
        <taxon>Rotifera</taxon>
        <taxon>Eurotatoria</taxon>
        <taxon>Bdelloidea</taxon>
        <taxon>Philodinida</taxon>
        <taxon>Philodinidae</taxon>
        <taxon>Rotaria</taxon>
    </lineage>
</organism>
<dbReference type="EMBL" id="CAJNOO010002845">
    <property type="protein sequence ID" value="CAF1301235.1"/>
    <property type="molecule type" value="Genomic_DNA"/>
</dbReference>
<evidence type="ECO:0000313" key="3">
    <source>
        <dbReference type="EMBL" id="CAF4144759.1"/>
    </source>
</evidence>